<feature type="domain" description="AMP-dependent synthetase/ligase" evidence="3">
    <location>
        <begin position="50"/>
        <end position="420"/>
    </location>
</feature>
<dbReference type="CDD" id="cd05911">
    <property type="entry name" value="Firefly_Luc_like"/>
    <property type="match status" value="1"/>
</dbReference>
<keyword evidence="2 5" id="KW-0436">Ligase</keyword>
<dbReference type="PANTHER" id="PTHR24096:SF149">
    <property type="entry name" value="AMP-BINDING DOMAIN-CONTAINING PROTEIN-RELATED"/>
    <property type="match status" value="1"/>
</dbReference>
<comment type="similarity">
    <text evidence="1">Belongs to the ATP-dependent AMP-binding enzyme family.</text>
</comment>
<name>A0AB34G2C2_9HYPO</name>
<dbReference type="SUPFAM" id="SSF56801">
    <property type="entry name" value="Acetyl-CoA synthetase-like"/>
    <property type="match status" value="1"/>
</dbReference>
<dbReference type="InterPro" id="IPR045851">
    <property type="entry name" value="AMP-bd_C_sf"/>
</dbReference>
<dbReference type="Pfam" id="PF00501">
    <property type="entry name" value="AMP-binding"/>
    <property type="match status" value="1"/>
</dbReference>
<dbReference type="InterPro" id="IPR025110">
    <property type="entry name" value="AMP-bd_C"/>
</dbReference>
<feature type="domain" description="AMP-binding enzyme C-terminal" evidence="4">
    <location>
        <begin position="471"/>
        <end position="551"/>
    </location>
</feature>
<gene>
    <name evidence="5" type="primary">4CL</name>
    <name evidence="5" type="ORF">O9K51_03227</name>
</gene>
<evidence type="ECO:0000259" key="4">
    <source>
        <dbReference type="Pfam" id="PF13193"/>
    </source>
</evidence>
<dbReference type="AlphaFoldDB" id="A0AB34G2C2"/>
<protein>
    <submittedName>
        <fullName evidence="5">Phenylacetyl-CoA ligase</fullName>
    </submittedName>
</protein>
<dbReference type="Gene3D" id="3.40.50.12780">
    <property type="entry name" value="N-terminal domain of ligase-like"/>
    <property type="match status" value="1"/>
</dbReference>
<dbReference type="Pfam" id="PF13193">
    <property type="entry name" value="AMP-binding_C"/>
    <property type="match status" value="1"/>
</dbReference>
<dbReference type="PANTHER" id="PTHR24096">
    <property type="entry name" value="LONG-CHAIN-FATTY-ACID--COA LIGASE"/>
    <property type="match status" value="1"/>
</dbReference>
<evidence type="ECO:0000313" key="6">
    <source>
        <dbReference type="Proteomes" id="UP001163105"/>
    </source>
</evidence>
<dbReference type="InterPro" id="IPR020845">
    <property type="entry name" value="AMP-binding_CS"/>
</dbReference>
<reference evidence="5" key="1">
    <citation type="submission" date="2023-01" db="EMBL/GenBank/DDBJ databases">
        <title>The growth and conidiation of Purpureocillium lavendulum are regulated by nitrogen source and histone H3K14 acetylation.</title>
        <authorList>
            <person name="Tang P."/>
            <person name="Han J."/>
            <person name="Zhang C."/>
            <person name="Tang P."/>
            <person name="Qi F."/>
            <person name="Zhang K."/>
            <person name="Liang L."/>
        </authorList>
    </citation>
    <scope>NUCLEOTIDE SEQUENCE</scope>
    <source>
        <strain evidence="5">YMF1.00683</strain>
    </source>
</reference>
<dbReference type="PROSITE" id="PS00455">
    <property type="entry name" value="AMP_BINDING"/>
    <property type="match status" value="1"/>
</dbReference>
<proteinExistence type="inferred from homology"/>
<dbReference type="InterPro" id="IPR000873">
    <property type="entry name" value="AMP-dep_synth/lig_dom"/>
</dbReference>
<comment type="caution">
    <text evidence="5">The sequence shown here is derived from an EMBL/GenBank/DDBJ whole genome shotgun (WGS) entry which is preliminary data.</text>
</comment>
<dbReference type="Proteomes" id="UP001163105">
    <property type="component" value="Unassembled WGS sequence"/>
</dbReference>
<accession>A0AB34G2C2</accession>
<sequence>MPERLTIFDTIFPSSTQATGSHRFTMVVHTSAWTDVDVPDIDIWSMYMDQPKDYPDNHTLLIDCDTNRSYTYADIKAHSIAFGRGLRHVFKWQKGDVLAFFSPNNVDTPVVNLGLHWAAGVASPANPTYTVDEFARQLEDSRARLVVTQKPFLKTACDAAAKVGIPRNHVILMGDARDESGVHRHWTDITAAGAWLQPSKPAVDPKKDLAYLVYSSGTTGLPKGVMLSHHNVVANSHQSRRFDIKTLNWDIDGQIGVLPFFHIYGLGVVLNVTLISGAKCVIMPKFDLQKACRIIQDHKITFLYVPPPIVLAFGKAPVVADYDLSSVRWINSAAAPLSRDLVVAVWDRLKIGVKQGYGLSETSPSVHTQLQDEWWRFQGSVGRLLPNMQAKIVDEQGKELPVGESGELLLKGPNIFQGYWNKPELNKETFTEDGWYKTGDVFYVCPKGNYYITDRMKELIKYKGFQVPPAELEAKLIGREDIADVCVVGVWDKEQHTEIPRAYIVLRQGVEESDEVAKDIIAWLNERVAPPKKLRGGVRFIKEVPKSQAGKILRRLLRDQARKEDEGPKAKL</sequence>
<dbReference type="Gene3D" id="3.30.300.30">
    <property type="match status" value="1"/>
</dbReference>
<evidence type="ECO:0000256" key="2">
    <source>
        <dbReference type="ARBA" id="ARBA00022598"/>
    </source>
</evidence>
<dbReference type="EMBL" id="JAQHRD010000002">
    <property type="protein sequence ID" value="KAJ6444827.1"/>
    <property type="molecule type" value="Genomic_DNA"/>
</dbReference>
<keyword evidence="6" id="KW-1185">Reference proteome</keyword>
<dbReference type="InterPro" id="IPR042099">
    <property type="entry name" value="ANL_N_sf"/>
</dbReference>
<evidence type="ECO:0000313" key="5">
    <source>
        <dbReference type="EMBL" id="KAJ6444827.1"/>
    </source>
</evidence>
<evidence type="ECO:0000259" key="3">
    <source>
        <dbReference type="Pfam" id="PF00501"/>
    </source>
</evidence>
<organism evidence="5 6">
    <name type="scientific">Purpureocillium lavendulum</name>
    <dbReference type="NCBI Taxonomy" id="1247861"/>
    <lineage>
        <taxon>Eukaryota</taxon>
        <taxon>Fungi</taxon>
        <taxon>Dikarya</taxon>
        <taxon>Ascomycota</taxon>
        <taxon>Pezizomycotina</taxon>
        <taxon>Sordariomycetes</taxon>
        <taxon>Hypocreomycetidae</taxon>
        <taxon>Hypocreales</taxon>
        <taxon>Ophiocordycipitaceae</taxon>
        <taxon>Purpureocillium</taxon>
    </lineage>
</organism>
<evidence type="ECO:0000256" key="1">
    <source>
        <dbReference type="ARBA" id="ARBA00006432"/>
    </source>
</evidence>
<dbReference type="GO" id="GO:0016405">
    <property type="term" value="F:CoA-ligase activity"/>
    <property type="evidence" value="ECO:0007669"/>
    <property type="project" value="TreeGrafter"/>
</dbReference>